<name>A0A2N9FW44_FAGSY</name>
<comment type="similarity">
    <text evidence="1">Belongs to the universal ribosomal protein uL11 family.</text>
</comment>
<evidence type="ECO:0000259" key="5">
    <source>
        <dbReference type="Pfam" id="PF00298"/>
    </source>
</evidence>
<dbReference type="GO" id="GO:0003735">
    <property type="term" value="F:structural constituent of ribosome"/>
    <property type="evidence" value="ECO:0007669"/>
    <property type="project" value="InterPro"/>
</dbReference>
<feature type="region of interest" description="Disordered" evidence="4">
    <location>
        <begin position="1"/>
        <end position="183"/>
    </location>
</feature>
<sequence length="279" mass="31072">MMKARQCKSGYVNGFFPENGSVVEYQTLVEPGDGEGEKSDEKSVRRRPKAEVDTGAGTPERLLKGENSGESSGFLASLGRDRQAQAEIGKPKPRSNRQPPRHHTEIEISANPSPFPTTTKGNRGESREGNEEIYGEQREEQRRKKKRRERKKSFFRPGQRGAQSAVGSDLTKPPSSDPVKEELNRLENASRLGSGHGRVLTRTFYFLTKETAKDWKGLRVTVKPERDRKKTKNIKHSGNISLDDVIEIAKVMRPRSMAKGLSGCVKEKPCVEPGSITAV</sequence>
<dbReference type="AlphaFoldDB" id="A0A2N9FW44"/>
<feature type="compositionally biased region" description="Basic and acidic residues" evidence="4">
    <location>
        <begin position="122"/>
        <end position="142"/>
    </location>
</feature>
<keyword evidence="3" id="KW-0687">Ribonucleoprotein</keyword>
<dbReference type="EMBL" id="OIVN01001222">
    <property type="protein sequence ID" value="SPC91355.1"/>
    <property type="molecule type" value="Genomic_DNA"/>
</dbReference>
<dbReference type="InterPro" id="IPR036769">
    <property type="entry name" value="Ribosomal_uL11_C_sf"/>
</dbReference>
<dbReference type="Pfam" id="PF00298">
    <property type="entry name" value="Ribosomal_L11"/>
    <property type="match status" value="1"/>
</dbReference>
<dbReference type="GO" id="GO:0070180">
    <property type="term" value="F:large ribosomal subunit rRNA binding"/>
    <property type="evidence" value="ECO:0007669"/>
    <property type="project" value="TreeGrafter"/>
</dbReference>
<evidence type="ECO:0000313" key="6">
    <source>
        <dbReference type="EMBL" id="SPC91355.1"/>
    </source>
</evidence>
<feature type="compositionally biased region" description="Basic residues" evidence="4">
    <location>
        <begin position="143"/>
        <end position="154"/>
    </location>
</feature>
<dbReference type="Gene3D" id="1.10.10.250">
    <property type="entry name" value="Ribosomal protein L11, C-terminal domain"/>
    <property type="match status" value="1"/>
</dbReference>
<gene>
    <name evidence="6" type="ORF">FSB_LOCUS19237</name>
</gene>
<feature type="domain" description="Large ribosomal subunit protein uL11 C-terminal" evidence="5">
    <location>
        <begin position="225"/>
        <end position="267"/>
    </location>
</feature>
<accession>A0A2N9FW44</accession>
<evidence type="ECO:0000256" key="3">
    <source>
        <dbReference type="ARBA" id="ARBA00023274"/>
    </source>
</evidence>
<dbReference type="InterPro" id="IPR000911">
    <property type="entry name" value="Ribosomal_uL11"/>
</dbReference>
<evidence type="ECO:0000256" key="1">
    <source>
        <dbReference type="ARBA" id="ARBA00010537"/>
    </source>
</evidence>
<proteinExistence type="inferred from homology"/>
<dbReference type="GO" id="GO:0022625">
    <property type="term" value="C:cytosolic large ribosomal subunit"/>
    <property type="evidence" value="ECO:0007669"/>
    <property type="project" value="TreeGrafter"/>
</dbReference>
<organism evidence="6">
    <name type="scientific">Fagus sylvatica</name>
    <name type="common">Beechnut</name>
    <dbReference type="NCBI Taxonomy" id="28930"/>
    <lineage>
        <taxon>Eukaryota</taxon>
        <taxon>Viridiplantae</taxon>
        <taxon>Streptophyta</taxon>
        <taxon>Embryophyta</taxon>
        <taxon>Tracheophyta</taxon>
        <taxon>Spermatophyta</taxon>
        <taxon>Magnoliopsida</taxon>
        <taxon>eudicotyledons</taxon>
        <taxon>Gunneridae</taxon>
        <taxon>Pentapetalae</taxon>
        <taxon>rosids</taxon>
        <taxon>fabids</taxon>
        <taxon>Fagales</taxon>
        <taxon>Fagaceae</taxon>
        <taxon>Fagus</taxon>
    </lineage>
</organism>
<dbReference type="GO" id="GO:0006412">
    <property type="term" value="P:translation"/>
    <property type="evidence" value="ECO:0007669"/>
    <property type="project" value="InterPro"/>
</dbReference>
<dbReference type="SUPFAM" id="SSF46906">
    <property type="entry name" value="Ribosomal protein L11, C-terminal domain"/>
    <property type="match status" value="1"/>
</dbReference>
<protein>
    <recommendedName>
        <fullName evidence="5">Large ribosomal subunit protein uL11 C-terminal domain-containing protein</fullName>
    </recommendedName>
</protein>
<feature type="compositionally biased region" description="Basic residues" evidence="4">
    <location>
        <begin position="91"/>
        <end position="101"/>
    </location>
</feature>
<evidence type="ECO:0000256" key="4">
    <source>
        <dbReference type="SAM" id="MobiDB-lite"/>
    </source>
</evidence>
<dbReference type="InterPro" id="IPR020783">
    <property type="entry name" value="Ribosomal_uL11_C"/>
</dbReference>
<dbReference type="PANTHER" id="PTHR11661:SF44">
    <property type="entry name" value="LARGE RIBOSOMAL SUBUNIT PROTEIN UL11X"/>
    <property type="match status" value="1"/>
</dbReference>
<dbReference type="PANTHER" id="PTHR11661">
    <property type="entry name" value="60S RIBOSOMAL PROTEIN L12"/>
    <property type="match status" value="1"/>
</dbReference>
<reference evidence="6" key="1">
    <citation type="submission" date="2018-02" db="EMBL/GenBank/DDBJ databases">
        <authorList>
            <person name="Cohen D.B."/>
            <person name="Kent A.D."/>
        </authorList>
    </citation>
    <scope>NUCLEOTIDE SEQUENCE</scope>
</reference>
<keyword evidence="2" id="KW-0689">Ribosomal protein</keyword>
<feature type="compositionally biased region" description="Polar residues" evidence="4">
    <location>
        <begin position="110"/>
        <end position="120"/>
    </location>
</feature>
<evidence type="ECO:0000256" key="2">
    <source>
        <dbReference type="ARBA" id="ARBA00022980"/>
    </source>
</evidence>